<organism evidence="1 2">
    <name type="scientific">Meripilus lineatus</name>
    <dbReference type="NCBI Taxonomy" id="2056292"/>
    <lineage>
        <taxon>Eukaryota</taxon>
        <taxon>Fungi</taxon>
        <taxon>Dikarya</taxon>
        <taxon>Basidiomycota</taxon>
        <taxon>Agaricomycotina</taxon>
        <taxon>Agaricomycetes</taxon>
        <taxon>Polyporales</taxon>
        <taxon>Meripilaceae</taxon>
        <taxon>Meripilus</taxon>
    </lineage>
</organism>
<gene>
    <name evidence="1" type="ORF">NLI96_g11517</name>
</gene>
<name>A0AAD5Y8D4_9APHY</name>
<reference evidence="1" key="1">
    <citation type="submission" date="2022-07" db="EMBL/GenBank/DDBJ databases">
        <title>Genome Sequence of Physisporinus lineatus.</title>
        <authorList>
            <person name="Buettner E."/>
        </authorList>
    </citation>
    <scope>NUCLEOTIDE SEQUENCE</scope>
    <source>
        <strain evidence="1">VT162</strain>
    </source>
</reference>
<dbReference type="AlphaFoldDB" id="A0AAD5Y8D4"/>
<evidence type="ECO:0000313" key="1">
    <source>
        <dbReference type="EMBL" id="KAJ3475907.1"/>
    </source>
</evidence>
<keyword evidence="2" id="KW-1185">Reference proteome</keyword>
<sequence length="641" mass="74961">MHQTKSIIDLPNELLHQIIAQVPSQGHLPKQFRAVYALSLVNHRFRAVSLPVLFQEIVVHSVKRFESLIQYFLTSSGRAISYHVLTIQIISISSCINYPPIFLLGPDTWKRNPFSMFPSLRSFHWHEGDVQYPIEGLIVNLRHTKLSHLTIPYPCDMGYMHPIKYCPELKSLRLTLTIEIGLIHESDSRDDDCLCSSCHPLCPKDVPFKLSHYCLVRFSVHQERGEWDGSIWRCLDLPNLQIFSVKGLGSNEVTHVYDFVQRHSTLLEVNLACSSFLDTPLRLEALIKLIEGTGTWNAEDPPIFDYSFRYRYIRRCLDENAKLGFDEPRYVWCPYDHGEEDRHYRFPEDIPDTSIVFRKFGFIRKPIFPDALEWRSSTGSEKARYYATSLALEMLDDDEYHVNYQFIEDFLMLSYCFPELQELRIGCLTPIPDSSFHECMTRLSVLLEGWTNIRKLAFRFIFDVEDWDWGCPVSSYYEITEHTQVPLIDGVYPPIEPWEYVPKNLNQIRHLYGDEFADEIEDRISTIFPWEAPPDRNDHSLLLRCWEERHRRTVANAISLLASRCPTLEEVDWYPATPHTSPDITTLWKWRIEDTTGPGKRKNVTGTFTWKGCLHGSSPYFDVLVGEELLYAQQRREWAQF</sequence>
<dbReference type="Proteomes" id="UP001212997">
    <property type="component" value="Unassembled WGS sequence"/>
</dbReference>
<evidence type="ECO:0008006" key="3">
    <source>
        <dbReference type="Google" id="ProtNLM"/>
    </source>
</evidence>
<accession>A0AAD5Y8D4</accession>
<dbReference type="EMBL" id="JANAWD010000781">
    <property type="protein sequence ID" value="KAJ3475907.1"/>
    <property type="molecule type" value="Genomic_DNA"/>
</dbReference>
<protein>
    <recommendedName>
        <fullName evidence="3">F-box domain-containing protein</fullName>
    </recommendedName>
</protein>
<comment type="caution">
    <text evidence="1">The sequence shown here is derived from an EMBL/GenBank/DDBJ whole genome shotgun (WGS) entry which is preliminary data.</text>
</comment>
<proteinExistence type="predicted"/>
<evidence type="ECO:0000313" key="2">
    <source>
        <dbReference type="Proteomes" id="UP001212997"/>
    </source>
</evidence>